<reference evidence="3" key="1">
    <citation type="submission" date="2021-04" db="EMBL/GenBank/DDBJ databases">
        <title>Draft genome assembly of strain Phenylobacterium sp. 20VBR1 using MiniION and Illumina platforms.</title>
        <authorList>
            <person name="Thomas F.A."/>
            <person name="Krishnan K.P."/>
            <person name="Sinha R.K."/>
        </authorList>
    </citation>
    <scope>NUCLEOTIDE SEQUENCE</scope>
    <source>
        <strain evidence="3">20VBR1</strain>
    </source>
</reference>
<dbReference type="InterPro" id="IPR016169">
    <property type="entry name" value="FAD-bd_PCMH_sub2"/>
</dbReference>
<gene>
    <name evidence="3" type="ORF">JKL49_07410</name>
</gene>
<dbReference type="Pfam" id="PF01565">
    <property type="entry name" value="FAD_binding_4"/>
    <property type="match status" value="1"/>
</dbReference>
<evidence type="ECO:0000256" key="1">
    <source>
        <dbReference type="ARBA" id="ARBA00022827"/>
    </source>
</evidence>
<dbReference type="Proteomes" id="UP000622580">
    <property type="component" value="Unassembled WGS sequence"/>
</dbReference>
<evidence type="ECO:0000313" key="3">
    <source>
        <dbReference type="EMBL" id="MBR7619214.1"/>
    </source>
</evidence>
<keyword evidence="1" id="KW-0274">FAD</keyword>
<accession>A0A941D0J8</accession>
<dbReference type="GO" id="GO:0016899">
    <property type="term" value="F:oxidoreductase activity, acting on the CH-OH group of donors, oxygen as acceptor"/>
    <property type="evidence" value="ECO:0007669"/>
    <property type="project" value="InterPro"/>
</dbReference>
<keyword evidence="4" id="KW-1185">Reference proteome</keyword>
<organism evidence="3 4">
    <name type="scientific">Phenylobacterium glaciei</name>
    <dbReference type="NCBI Taxonomy" id="2803784"/>
    <lineage>
        <taxon>Bacteria</taxon>
        <taxon>Pseudomonadati</taxon>
        <taxon>Pseudomonadota</taxon>
        <taxon>Alphaproteobacteria</taxon>
        <taxon>Caulobacterales</taxon>
        <taxon>Caulobacteraceae</taxon>
        <taxon>Phenylobacterium</taxon>
    </lineage>
</organism>
<dbReference type="InterPro" id="IPR036318">
    <property type="entry name" value="FAD-bd_PCMH-like_sf"/>
</dbReference>
<dbReference type="InterPro" id="IPR010031">
    <property type="entry name" value="FAD_lactone_oxidase-like"/>
</dbReference>
<feature type="domain" description="FAD-binding PCMH-type" evidence="2">
    <location>
        <begin position="9"/>
        <end position="175"/>
    </location>
</feature>
<dbReference type="InterPro" id="IPR006094">
    <property type="entry name" value="Oxid_FAD_bind_N"/>
</dbReference>
<dbReference type="InterPro" id="IPR016166">
    <property type="entry name" value="FAD-bd_PCMH"/>
</dbReference>
<dbReference type="GO" id="GO:0071949">
    <property type="term" value="F:FAD binding"/>
    <property type="evidence" value="ECO:0007669"/>
    <property type="project" value="InterPro"/>
</dbReference>
<dbReference type="PANTHER" id="PTHR43762:SF1">
    <property type="entry name" value="D-ARABINONO-1,4-LACTONE OXIDASE"/>
    <property type="match status" value="1"/>
</dbReference>
<comment type="caution">
    <text evidence="3">The sequence shown here is derived from an EMBL/GenBank/DDBJ whole genome shotgun (WGS) entry which is preliminary data.</text>
</comment>
<dbReference type="PROSITE" id="PS51387">
    <property type="entry name" value="FAD_PCMH"/>
    <property type="match status" value="1"/>
</dbReference>
<evidence type="ECO:0000259" key="2">
    <source>
        <dbReference type="PROSITE" id="PS51387"/>
    </source>
</evidence>
<dbReference type="Gene3D" id="3.30.465.10">
    <property type="match status" value="1"/>
</dbReference>
<name>A0A941D0J8_9CAUL</name>
<dbReference type="AlphaFoldDB" id="A0A941D0J8"/>
<keyword evidence="1" id="KW-0285">Flavoprotein</keyword>
<protein>
    <submittedName>
        <fullName evidence="3">FAD-binding oxidoreductase</fullName>
    </submittedName>
</protein>
<sequence>MNVSGWGRYPRGATRLITARRPADLDGLLTDGPLIARGAGRAYGDAAIGPCATLAMGGLDRMMAFDPASGVLTVEAGVMLGDVVAAFLPRGYFPPVVPGTRFVTIGGMVASHIHGKNHHAVGGFGRHVTGLTLLGPDGVASVCSPAENPELFRATIGGMGLTGVILDVSFKMLPVETGFIRQETIVARNLDAALAAFEQARGWTYVVAWIDALATGASLGRSLIYLGEHARRDEVGDARSAPPRPARAIPVDFPNFTLNRLTVSAFNAAYFQAGLWKQGEQIVPVHPYFFPLDGIGDWNRVYGARGFVQHQCVIPKAHGRQALGEILELVSARGSPSFVSVLKLLGPDNAGLMGFPMEGYTLALDFPASHQTLDLLTEIDRRLIGYGGRLYLTKDARQSRETLVAGYPNLPAFRALRKNTGADSRFVSLLSERLAL</sequence>
<dbReference type="SUPFAM" id="SSF56176">
    <property type="entry name" value="FAD-binding/transporter-associated domain-like"/>
    <property type="match status" value="1"/>
</dbReference>
<dbReference type="RefSeq" id="WP_215339476.1">
    <property type="nucleotide sequence ID" value="NZ_JAGSGD010000001.1"/>
</dbReference>
<evidence type="ECO:0000313" key="4">
    <source>
        <dbReference type="Proteomes" id="UP000622580"/>
    </source>
</evidence>
<dbReference type="PANTHER" id="PTHR43762">
    <property type="entry name" value="L-GULONOLACTONE OXIDASE"/>
    <property type="match status" value="1"/>
</dbReference>
<proteinExistence type="predicted"/>
<dbReference type="EMBL" id="JAGSGD010000001">
    <property type="protein sequence ID" value="MBR7619214.1"/>
    <property type="molecule type" value="Genomic_DNA"/>
</dbReference>